<dbReference type="Proteomes" id="UP001497516">
    <property type="component" value="Chromosome 4"/>
</dbReference>
<evidence type="ECO:0000313" key="2">
    <source>
        <dbReference type="EMBL" id="CAL1382505.1"/>
    </source>
</evidence>
<evidence type="ECO:0000313" key="3">
    <source>
        <dbReference type="Proteomes" id="UP001497516"/>
    </source>
</evidence>
<gene>
    <name evidence="2" type="ORF">LTRI10_LOCUS23826</name>
</gene>
<proteinExistence type="predicted"/>
<reference evidence="2 3" key="1">
    <citation type="submission" date="2024-04" db="EMBL/GenBank/DDBJ databases">
        <authorList>
            <person name="Fracassetti M."/>
        </authorList>
    </citation>
    <scope>NUCLEOTIDE SEQUENCE [LARGE SCALE GENOMIC DNA]</scope>
</reference>
<evidence type="ECO:0000256" key="1">
    <source>
        <dbReference type="SAM" id="MobiDB-lite"/>
    </source>
</evidence>
<accession>A0AAV2EAF1</accession>
<protein>
    <submittedName>
        <fullName evidence="2">Uncharacterized protein</fullName>
    </submittedName>
</protein>
<sequence>MSSSPSPPCDEAGPGRHPPAPRQAELEARAPLPEQPLRHRGRAIRRPFWGMREERTVGKPRDFNWG</sequence>
<name>A0AAV2EAF1_9ROSI</name>
<organism evidence="2 3">
    <name type="scientific">Linum trigynum</name>
    <dbReference type="NCBI Taxonomy" id="586398"/>
    <lineage>
        <taxon>Eukaryota</taxon>
        <taxon>Viridiplantae</taxon>
        <taxon>Streptophyta</taxon>
        <taxon>Embryophyta</taxon>
        <taxon>Tracheophyta</taxon>
        <taxon>Spermatophyta</taxon>
        <taxon>Magnoliopsida</taxon>
        <taxon>eudicotyledons</taxon>
        <taxon>Gunneridae</taxon>
        <taxon>Pentapetalae</taxon>
        <taxon>rosids</taxon>
        <taxon>fabids</taxon>
        <taxon>Malpighiales</taxon>
        <taxon>Linaceae</taxon>
        <taxon>Linum</taxon>
    </lineage>
</organism>
<dbReference type="EMBL" id="OZ034817">
    <property type="protein sequence ID" value="CAL1382505.1"/>
    <property type="molecule type" value="Genomic_DNA"/>
</dbReference>
<dbReference type="AlphaFoldDB" id="A0AAV2EAF1"/>
<feature type="region of interest" description="Disordered" evidence="1">
    <location>
        <begin position="1"/>
        <end position="43"/>
    </location>
</feature>
<keyword evidence="3" id="KW-1185">Reference proteome</keyword>